<feature type="domain" description="SH3" evidence="5">
    <location>
        <begin position="436"/>
        <end position="494"/>
    </location>
</feature>
<evidence type="ECO:0000256" key="3">
    <source>
        <dbReference type="SAM" id="Coils"/>
    </source>
</evidence>
<feature type="compositionally biased region" description="Basic and acidic residues" evidence="4">
    <location>
        <begin position="364"/>
        <end position="381"/>
    </location>
</feature>
<dbReference type="PROSITE" id="PS50002">
    <property type="entry name" value="SH3"/>
    <property type="match status" value="1"/>
</dbReference>
<proteinExistence type="predicted"/>
<evidence type="ECO:0000259" key="5">
    <source>
        <dbReference type="PROSITE" id="PS50002"/>
    </source>
</evidence>
<feature type="region of interest" description="Disordered" evidence="4">
    <location>
        <begin position="248"/>
        <end position="284"/>
    </location>
</feature>
<accession>A0ABR1EDC4</accession>
<dbReference type="SUPFAM" id="SSF103657">
    <property type="entry name" value="BAR/IMD domain-like"/>
    <property type="match status" value="1"/>
</dbReference>
<dbReference type="Proteomes" id="UP001303046">
    <property type="component" value="Unassembled WGS sequence"/>
</dbReference>
<dbReference type="InterPro" id="IPR036028">
    <property type="entry name" value="SH3-like_dom_sf"/>
</dbReference>
<dbReference type="Gene3D" id="1.20.1270.60">
    <property type="entry name" value="Arfaptin homology (AH) domain/BAR domain"/>
    <property type="match status" value="1"/>
</dbReference>
<evidence type="ECO:0000256" key="4">
    <source>
        <dbReference type="SAM" id="MobiDB-lite"/>
    </source>
</evidence>
<evidence type="ECO:0000313" key="6">
    <source>
        <dbReference type="EMBL" id="KAK6760588.1"/>
    </source>
</evidence>
<evidence type="ECO:0000256" key="2">
    <source>
        <dbReference type="PROSITE-ProRule" id="PRU00192"/>
    </source>
</evidence>
<dbReference type="EMBL" id="JAVFWL010000006">
    <property type="protein sequence ID" value="KAK6760588.1"/>
    <property type="molecule type" value="Genomic_DNA"/>
</dbReference>
<gene>
    <name evidence="6" type="primary">Necator_chrX.g22045</name>
    <name evidence="6" type="ORF">RB195_021884</name>
</gene>
<keyword evidence="7" id="KW-1185">Reference proteome</keyword>
<dbReference type="SUPFAM" id="SSF50044">
    <property type="entry name" value="SH3-domain"/>
    <property type="match status" value="1"/>
</dbReference>
<feature type="coiled-coil region" evidence="3">
    <location>
        <begin position="89"/>
        <end position="151"/>
    </location>
</feature>
<dbReference type="InterPro" id="IPR027267">
    <property type="entry name" value="AH/BAR_dom_sf"/>
</dbReference>
<comment type="caution">
    <text evidence="6">The sequence shown here is derived from an EMBL/GenBank/DDBJ whole genome shotgun (WGS) entry which is preliminary data.</text>
</comment>
<name>A0ABR1EDC4_NECAM</name>
<protein>
    <recommendedName>
        <fullName evidence="5">SH3 domain-containing protein</fullName>
    </recommendedName>
</protein>
<evidence type="ECO:0000313" key="7">
    <source>
        <dbReference type="Proteomes" id="UP001303046"/>
    </source>
</evidence>
<organism evidence="6 7">
    <name type="scientific">Necator americanus</name>
    <name type="common">Human hookworm</name>
    <dbReference type="NCBI Taxonomy" id="51031"/>
    <lineage>
        <taxon>Eukaryota</taxon>
        <taxon>Metazoa</taxon>
        <taxon>Ecdysozoa</taxon>
        <taxon>Nematoda</taxon>
        <taxon>Chromadorea</taxon>
        <taxon>Rhabditida</taxon>
        <taxon>Rhabditina</taxon>
        <taxon>Rhabditomorpha</taxon>
        <taxon>Strongyloidea</taxon>
        <taxon>Ancylostomatidae</taxon>
        <taxon>Bunostominae</taxon>
        <taxon>Necator</taxon>
    </lineage>
</organism>
<reference evidence="6 7" key="1">
    <citation type="submission" date="2023-08" db="EMBL/GenBank/DDBJ databases">
        <title>A Necator americanus chromosomal reference genome.</title>
        <authorList>
            <person name="Ilik V."/>
            <person name="Petrzelkova K.J."/>
            <person name="Pardy F."/>
            <person name="Fuh T."/>
            <person name="Niatou-Singa F.S."/>
            <person name="Gouil Q."/>
            <person name="Baker L."/>
            <person name="Ritchie M.E."/>
            <person name="Jex A.R."/>
            <person name="Gazzola D."/>
            <person name="Li H."/>
            <person name="Toshio Fujiwara R."/>
            <person name="Zhan B."/>
            <person name="Aroian R.V."/>
            <person name="Pafco B."/>
            <person name="Schwarz E.M."/>
        </authorList>
    </citation>
    <scope>NUCLEOTIDE SEQUENCE [LARGE SCALE GENOMIC DNA]</scope>
    <source>
        <strain evidence="6 7">Aroian</strain>
        <tissue evidence="6">Whole animal</tissue>
    </source>
</reference>
<keyword evidence="1 2" id="KW-0728">SH3 domain</keyword>
<evidence type="ECO:0000256" key="1">
    <source>
        <dbReference type="ARBA" id="ARBA00022443"/>
    </source>
</evidence>
<sequence>MTSTLGTISSASKTMLDELSDSGKAKIPVDVCTQLTAEFVPAVKEISKAGTELLRVYQALEKSSALYVHALEALVKSSKKAFPGAKTHANGLNELVAQYKQMLDQHKRSVAEFSSLVVKTTRYSSEEKIKIKDMLAKFQKEEKALEHQRKKGTKNSSDMQSFVNESAEEFLRQQEMRYKFFYEKHRAWFLSYSNLFQQKENGVTGATEKKVDEKPKVDTIEAATTVLSASDCVSKTGHSRVDSLAHSTVISPSSRKSTTDNFTETNALESTKLQSTSSTGSPTQVMMERQVAEVTPAPAVVDAATQSASESPLIITKESPILTQIPEQYVNSEWNNNVVEIPVREYALSNVERRHSYVPVVDPMDYRPEEPENKRVNERRPPVGGRLVLPPIENNRPFYQVESEFISQAPPTHRPSIHTQPKPAPSVVPPLFNNSDYGRILTVTQDFNATSGEQITVNRGNKVVLIKNGSRGWIFIKDADSQRTGWIPAPFVTY</sequence>
<dbReference type="InterPro" id="IPR001452">
    <property type="entry name" value="SH3_domain"/>
</dbReference>
<keyword evidence="3" id="KW-0175">Coiled coil</keyword>
<feature type="region of interest" description="Disordered" evidence="4">
    <location>
        <begin position="364"/>
        <end position="389"/>
    </location>
</feature>
<dbReference type="Gene3D" id="2.30.30.40">
    <property type="entry name" value="SH3 Domains"/>
    <property type="match status" value="1"/>
</dbReference>
<dbReference type="Pfam" id="PF00018">
    <property type="entry name" value="SH3_1"/>
    <property type="match status" value="1"/>
</dbReference>